<dbReference type="SUPFAM" id="SSF53850">
    <property type="entry name" value="Periplasmic binding protein-like II"/>
    <property type="match status" value="1"/>
</dbReference>
<dbReference type="HOGENOM" id="CLU_068415_0_0_4"/>
<dbReference type="KEGG" id="har:HEAR3326"/>
<gene>
    <name evidence="2" type="ordered locus">HEAR3326</name>
</gene>
<dbReference type="Proteomes" id="UP000006697">
    <property type="component" value="Chromosome"/>
</dbReference>
<feature type="signal peptide" evidence="1">
    <location>
        <begin position="1"/>
        <end position="26"/>
    </location>
</feature>
<organism evidence="2 3">
    <name type="scientific">Herminiimonas arsenicoxydans</name>
    <dbReference type="NCBI Taxonomy" id="204773"/>
    <lineage>
        <taxon>Bacteria</taxon>
        <taxon>Pseudomonadati</taxon>
        <taxon>Pseudomonadota</taxon>
        <taxon>Betaproteobacteria</taxon>
        <taxon>Burkholderiales</taxon>
        <taxon>Oxalobacteraceae</taxon>
        <taxon>Herminiimonas</taxon>
    </lineage>
</organism>
<dbReference type="PANTHER" id="PTHR30024">
    <property type="entry name" value="ALIPHATIC SULFONATES-BINDING PROTEIN-RELATED"/>
    <property type="match status" value="1"/>
</dbReference>
<dbReference type="Gene3D" id="3.40.190.10">
    <property type="entry name" value="Periplasmic binding protein-like II"/>
    <property type="match status" value="2"/>
</dbReference>
<dbReference type="STRING" id="204773.HEAR3326"/>
<dbReference type="AlphaFoldDB" id="A4GA95"/>
<sequence>MKFRTFSLRALIGSCFLMGAIANVSAEVNKIGIAQQYGISYLPLMIMEENKLLEKAAKEAGLGDITVQWAKFAGGNVMNDALLSGDLQFASGGLGPFITLWAKTKDNIGVRAVAAMNSMPLLLNTRNPDIKTLQDFTEKDKIALPAVKVSIQAITLQMAAEKAFGSGQENRLDKFTVTQSHPDGMAAMLSGSSEINSHFTSPPFQYTELDRPGIHTVVNSYEVTGGPHTFNVVWASKKFVDANPKTYAAFLKAFDSSIAMINKDKKAAAEFYIRASKSKESVESIEKMLNDPNIEFTTTPKNTMKYADFMYRIGMVKVKPASWKDMFFPNMYNLPGS</sequence>
<keyword evidence="1" id="KW-0732">Signal</keyword>
<dbReference type="PANTHER" id="PTHR30024:SF2">
    <property type="entry name" value="ABC TRANSPORTER SUBSTRATE-BINDING PROTEIN"/>
    <property type="match status" value="1"/>
</dbReference>
<evidence type="ECO:0000256" key="1">
    <source>
        <dbReference type="SAM" id="SignalP"/>
    </source>
</evidence>
<dbReference type="Pfam" id="PF13379">
    <property type="entry name" value="NMT1_2"/>
    <property type="match status" value="1"/>
</dbReference>
<evidence type="ECO:0000313" key="2">
    <source>
        <dbReference type="EMBL" id="CAL63432.1"/>
    </source>
</evidence>
<dbReference type="eggNOG" id="COG0715">
    <property type="taxonomic scope" value="Bacteria"/>
</dbReference>
<accession>A4GA95</accession>
<protein>
    <submittedName>
        <fullName evidence="2">Uncharacterized protein</fullName>
    </submittedName>
</protein>
<evidence type="ECO:0000313" key="3">
    <source>
        <dbReference type="Proteomes" id="UP000006697"/>
    </source>
</evidence>
<feature type="chain" id="PRO_5002669182" evidence="1">
    <location>
        <begin position="27"/>
        <end position="337"/>
    </location>
</feature>
<keyword evidence="3" id="KW-1185">Reference proteome</keyword>
<proteinExistence type="predicted"/>
<reference evidence="2 3" key="1">
    <citation type="journal article" date="2007" name="PLoS Genet.">
        <title>A tale of two oxidation states: bacterial colonization of arsenic-rich environments.</title>
        <authorList>
            <person name="Muller D."/>
            <person name="Medigue C."/>
            <person name="Koechler S."/>
            <person name="Barbe V."/>
            <person name="Barakat M."/>
            <person name="Talla E."/>
            <person name="Bonnefoy V."/>
            <person name="Krin E."/>
            <person name="Arsene-Ploetze F."/>
            <person name="Carapito C."/>
            <person name="Chandler M."/>
            <person name="Cournoyer B."/>
            <person name="Cruveiller S."/>
            <person name="Dossat C."/>
            <person name="Duval S."/>
            <person name="Heymann M."/>
            <person name="Leize E."/>
            <person name="Lieutaud A."/>
            <person name="Lievremont D."/>
            <person name="Makita Y."/>
            <person name="Mangenot S."/>
            <person name="Nitschke W."/>
            <person name="Ortet P."/>
            <person name="Perdrial N."/>
            <person name="Schoepp B."/>
            <person name="Siguier N."/>
            <person name="Simeonova D.D."/>
            <person name="Rouy Z."/>
            <person name="Segurens B."/>
            <person name="Turlin E."/>
            <person name="Vallenet D."/>
            <person name="Van Dorsselaer A."/>
            <person name="Weiss S."/>
            <person name="Weissenbach J."/>
            <person name="Lett M.C."/>
            <person name="Danchin A."/>
            <person name="Bertin P.N."/>
        </authorList>
    </citation>
    <scope>NUCLEOTIDE SEQUENCE [LARGE SCALE GENOMIC DNA]</scope>
    <source>
        <strain evidence="3">ULPAs1</strain>
    </source>
</reference>
<dbReference type="EMBL" id="CU207211">
    <property type="protein sequence ID" value="CAL63432.1"/>
    <property type="molecule type" value="Genomic_DNA"/>
</dbReference>
<dbReference type="OrthoDB" id="6003871at2"/>
<name>A4GA95_HERAR</name>